<evidence type="ECO:0000313" key="2">
    <source>
        <dbReference type="Proteomes" id="UP000191931"/>
    </source>
</evidence>
<reference evidence="1 2" key="1">
    <citation type="submission" date="2017-03" db="EMBL/GenBank/DDBJ databases">
        <authorList>
            <person name="Afonso C.L."/>
            <person name="Miller P.J."/>
            <person name="Scott M.A."/>
            <person name="Spackman E."/>
            <person name="Goraichik I."/>
            <person name="Dimitrov K.M."/>
            <person name="Suarez D.L."/>
            <person name="Swayne D.E."/>
        </authorList>
    </citation>
    <scope>NUCLEOTIDE SEQUENCE [LARGE SCALE GENOMIC DNA]</scope>
    <source>
        <strain evidence="1">PRJEB14757</strain>
    </source>
</reference>
<accession>A0A1W1HCY7</accession>
<dbReference type="AlphaFoldDB" id="A0A1W1HCY7"/>
<protein>
    <submittedName>
        <fullName evidence="1">Putative SapC family protein</fullName>
    </submittedName>
</protein>
<name>A0A1W1HCY7_9BACT</name>
<proteinExistence type="predicted"/>
<keyword evidence="2" id="KW-1185">Reference proteome</keyword>
<sequence length="248" mass="27203">MFKKVEPLTKDNHQDLRFTPVNNFSFAEKISTAPLSFSEIAVASKFYPIVFLKDAGLPAAILSLEKEKNGFVTPEGNWKVPYVPAHFRGYPFLLARMADAPESDKGGNSGKASGDSDPAKAREEKFLLCIDRDASHFAAPQGELMFTANGEFTDLVTKRLEFLKALQTEINTTSALVRIMREKDVLAERSFMLNVNGQNVPVGGFSVVDMQKVNALDDALLADWVRKGVIALIAAHLNSIAGIPMAQQ</sequence>
<gene>
    <name evidence="1" type="ORF">MTBBW1_2200015</name>
</gene>
<dbReference type="EMBL" id="FWEV01000136">
    <property type="protein sequence ID" value="SLM30361.1"/>
    <property type="molecule type" value="Genomic_DNA"/>
</dbReference>
<dbReference type="Pfam" id="PF07277">
    <property type="entry name" value="SapC"/>
    <property type="match status" value="1"/>
</dbReference>
<organism evidence="1 2">
    <name type="scientific">Desulfamplus magnetovallimortis</name>
    <dbReference type="NCBI Taxonomy" id="1246637"/>
    <lineage>
        <taxon>Bacteria</taxon>
        <taxon>Pseudomonadati</taxon>
        <taxon>Thermodesulfobacteriota</taxon>
        <taxon>Desulfobacteria</taxon>
        <taxon>Desulfobacterales</taxon>
        <taxon>Desulfobacteraceae</taxon>
        <taxon>Desulfamplus</taxon>
    </lineage>
</organism>
<dbReference type="Proteomes" id="UP000191931">
    <property type="component" value="Unassembled WGS sequence"/>
</dbReference>
<dbReference type="InterPro" id="IPR010836">
    <property type="entry name" value="SapC"/>
</dbReference>
<dbReference type="RefSeq" id="WP_080808198.1">
    <property type="nucleotide sequence ID" value="NZ_LT828560.1"/>
</dbReference>
<evidence type="ECO:0000313" key="1">
    <source>
        <dbReference type="EMBL" id="SLM30361.1"/>
    </source>
</evidence>
<dbReference type="OrthoDB" id="9806524at2"/>
<dbReference type="STRING" id="1246637.MTBBW1_2200015"/>